<dbReference type="STRING" id="78915.A0A4P9XW44"/>
<proteinExistence type="inferred from homology"/>
<reference evidence="8" key="1">
    <citation type="journal article" date="2018" name="Nat. Microbiol.">
        <title>Leveraging single-cell genomics to expand the fungal tree of life.</title>
        <authorList>
            <person name="Ahrendt S.R."/>
            <person name="Quandt C.A."/>
            <person name="Ciobanu D."/>
            <person name="Clum A."/>
            <person name="Salamov A."/>
            <person name="Andreopoulos B."/>
            <person name="Cheng J.F."/>
            <person name="Woyke T."/>
            <person name="Pelin A."/>
            <person name="Henrissat B."/>
            <person name="Reynolds N.K."/>
            <person name="Benny G.L."/>
            <person name="Smith M.E."/>
            <person name="James T.Y."/>
            <person name="Grigoriev I.V."/>
        </authorList>
    </citation>
    <scope>NUCLEOTIDE SEQUENCE [LARGE SCALE GENOMIC DNA]</scope>
    <source>
        <strain evidence="8">RSA 1356</strain>
    </source>
</reference>
<keyword evidence="4 6" id="KW-1133">Transmembrane helix</keyword>
<dbReference type="EMBL" id="KZ992449">
    <property type="protein sequence ID" value="RKP10527.1"/>
    <property type="molecule type" value="Genomic_DNA"/>
</dbReference>
<protein>
    <submittedName>
        <fullName evidence="7">Cytochrome c oxidase assembly protein CtaG/Cox11-domain-containing protein</fullName>
    </submittedName>
</protein>
<dbReference type="FunFam" id="2.60.370.10:FF:000001">
    <property type="entry name" value="COX11 cytochrome c oxidase assembly homolog"/>
    <property type="match status" value="1"/>
</dbReference>
<keyword evidence="8" id="KW-1185">Reference proteome</keyword>
<evidence type="ECO:0000256" key="4">
    <source>
        <dbReference type="ARBA" id="ARBA00022989"/>
    </source>
</evidence>
<feature type="transmembrane region" description="Helical" evidence="6">
    <location>
        <begin position="46"/>
        <end position="67"/>
    </location>
</feature>
<dbReference type="PANTHER" id="PTHR21320:SF3">
    <property type="entry name" value="CYTOCHROME C OXIDASE ASSEMBLY PROTEIN COX11, MITOCHONDRIAL-RELATED"/>
    <property type="match status" value="1"/>
</dbReference>
<evidence type="ECO:0000256" key="2">
    <source>
        <dbReference type="ARBA" id="ARBA00004243"/>
    </source>
</evidence>
<organism evidence="7 8">
    <name type="scientific">Thamnocephalis sphaerospora</name>
    <dbReference type="NCBI Taxonomy" id="78915"/>
    <lineage>
        <taxon>Eukaryota</taxon>
        <taxon>Fungi</taxon>
        <taxon>Fungi incertae sedis</taxon>
        <taxon>Zoopagomycota</taxon>
        <taxon>Zoopagomycotina</taxon>
        <taxon>Zoopagomycetes</taxon>
        <taxon>Zoopagales</taxon>
        <taxon>Sigmoideomycetaceae</taxon>
        <taxon>Thamnocephalis</taxon>
    </lineage>
</organism>
<dbReference type="GO" id="GO:0005743">
    <property type="term" value="C:mitochondrial inner membrane"/>
    <property type="evidence" value="ECO:0007669"/>
    <property type="project" value="UniProtKB-SubCell"/>
</dbReference>
<dbReference type="PIRSF" id="PIRSF005413">
    <property type="entry name" value="COX11"/>
    <property type="match status" value="1"/>
</dbReference>
<keyword evidence="3 6" id="KW-0812">Transmembrane</keyword>
<evidence type="ECO:0000256" key="3">
    <source>
        <dbReference type="ARBA" id="ARBA00022692"/>
    </source>
</evidence>
<dbReference type="GO" id="GO:0005507">
    <property type="term" value="F:copper ion binding"/>
    <property type="evidence" value="ECO:0007669"/>
    <property type="project" value="InterPro"/>
</dbReference>
<dbReference type="Pfam" id="PF04442">
    <property type="entry name" value="CtaG_Cox11"/>
    <property type="match status" value="1"/>
</dbReference>
<evidence type="ECO:0000256" key="6">
    <source>
        <dbReference type="SAM" id="Phobius"/>
    </source>
</evidence>
<evidence type="ECO:0000256" key="1">
    <source>
        <dbReference type="ARBA" id="ARBA00004007"/>
    </source>
</evidence>
<name>A0A4P9XW44_9FUNG</name>
<comment type="subcellular location">
    <subcellularLocation>
        <location evidence="2">Mitochondrion inner membrane</location>
        <topology evidence="2">Single-pass membrane protein</topology>
        <orientation evidence="2">Intermembrane side</orientation>
    </subcellularLocation>
</comment>
<dbReference type="HAMAP" id="MF_00155">
    <property type="entry name" value="CtaG"/>
    <property type="match status" value="1"/>
</dbReference>
<evidence type="ECO:0000256" key="5">
    <source>
        <dbReference type="ARBA" id="ARBA00023136"/>
    </source>
</evidence>
<dbReference type="InterPro" id="IPR007533">
    <property type="entry name" value="Cyt_c_oxidase_assmbl_CtaG"/>
</dbReference>
<sequence>MHKPCGPRDRQPAATFDGGAVEKGDFSAVSCYRRWTARLASIRTSLFYTLSVALLLLGLTYAAVPLYRIFCSVTGMGGTPQVVSDRFSPEHLVPRRDGKRIRVTFNSDVSQALQWSFRPQQKEVYVYPGETALVFYTAKNNSDRDLVGISTYNVTPNKAGAYFNKIQCFCFEEQLLRAGEEVDMPIFFFLDPDLAEEPQMRDVDTITLSYTFFNAKRY</sequence>
<dbReference type="PANTHER" id="PTHR21320">
    <property type="entry name" value="CYTOCHROME C OXIDASE ASSEMBLY PROTEIN COX11-RELATED"/>
    <property type="match status" value="1"/>
</dbReference>
<dbReference type="AlphaFoldDB" id="A0A4P9XW44"/>
<comment type="function">
    <text evidence="1">Exerts its effect at some terminal stage of cytochrome c oxidase synthesis, probably by being involved in the insertion of the copper B into subunit I.</text>
</comment>
<dbReference type="Gene3D" id="2.60.370.10">
    <property type="entry name" value="Ctag/Cox11"/>
    <property type="match status" value="1"/>
</dbReference>
<dbReference type="NCBIfam" id="NF003465">
    <property type="entry name" value="PRK05089.1"/>
    <property type="match status" value="1"/>
</dbReference>
<dbReference type="SUPFAM" id="SSF110111">
    <property type="entry name" value="Ctag/Cox11"/>
    <property type="match status" value="1"/>
</dbReference>
<dbReference type="OrthoDB" id="1704689at2759"/>
<keyword evidence="5 6" id="KW-0472">Membrane</keyword>
<evidence type="ECO:0000313" key="7">
    <source>
        <dbReference type="EMBL" id="RKP10527.1"/>
    </source>
</evidence>
<accession>A0A4P9XW44</accession>
<evidence type="ECO:0000313" key="8">
    <source>
        <dbReference type="Proteomes" id="UP000271241"/>
    </source>
</evidence>
<dbReference type="Proteomes" id="UP000271241">
    <property type="component" value="Unassembled WGS sequence"/>
</dbReference>
<dbReference type="InterPro" id="IPR023471">
    <property type="entry name" value="CtaG/Cox11_dom_sf"/>
</dbReference>
<gene>
    <name evidence="7" type="ORF">THASP1DRAFT_34104</name>
</gene>